<accession>A0ABS2ILE7</accession>
<dbReference type="EMBL" id="JAFEUP010000006">
    <property type="protein sequence ID" value="MBM7062827.1"/>
    <property type="molecule type" value="Genomic_DNA"/>
</dbReference>
<dbReference type="RefSeq" id="WP_205350008.1">
    <property type="nucleotide sequence ID" value="NZ_JAFEUP010000006.1"/>
</dbReference>
<feature type="region of interest" description="Disordered" evidence="1">
    <location>
        <begin position="1"/>
        <end position="23"/>
    </location>
</feature>
<proteinExistence type="predicted"/>
<organism evidence="2 3">
    <name type="scientific">Zestomonas insulae</name>
    <dbReference type="NCBI Taxonomy" id="2809017"/>
    <lineage>
        <taxon>Bacteria</taxon>
        <taxon>Pseudomonadati</taxon>
        <taxon>Pseudomonadota</taxon>
        <taxon>Gammaproteobacteria</taxon>
        <taxon>Pseudomonadales</taxon>
        <taxon>Pseudomonadaceae</taxon>
        <taxon>Zestomonas</taxon>
    </lineage>
</organism>
<name>A0ABS2ILE7_9GAMM</name>
<keyword evidence="3" id="KW-1185">Reference proteome</keyword>
<gene>
    <name evidence="2" type="ORF">JQX08_19100</name>
</gene>
<reference evidence="2 3" key="1">
    <citation type="submission" date="2021-02" db="EMBL/GenBank/DDBJ databases">
        <authorList>
            <person name="Lee D.-H."/>
        </authorList>
    </citation>
    <scope>NUCLEOTIDE SEQUENCE [LARGE SCALE GENOMIC DNA]</scope>
    <source>
        <strain evidence="2 3">UL073</strain>
    </source>
</reference>
<evidence type="ECO:0000313" key="2">
    <source>
        <dbReference type="EMBL" id="MBM7062827.1"/>
    </source>
</evidence>
<evidence type="ECO:0000313" key="3">
    <source>
        <dbReference type="Proteomes" id="UP000717995"/>
    </source>
</evidence>
<dbReference type="Proteomes" id="UP000717995">
    <property type="component" value="Unassembled WGS sequence"/>
</dbReference>
<sequence length="115" mass="12592">MKNGHPISKDESSRAHGNSSTEAATKIARILAHLLTGASTNRFEAEGLGDHCLNSTIAILANRHGLTFGRQSERVPNRWGQPCLVTRYSLPASEQDKARKVLDRLSRPSRSASEE</sequence>
<evidence type="ECO:0000256" key="1">
    <source>
        <dbReference type="SAM" id="MobiDB-lite"/>
    </source>
</evidence>
<comment type="caution">
    <text evidence="2">The sequence shown here is derived from an EMBL/GenBank/DDBJ whole genome shotgun (WGS) entry which is preliminary data.</text>
</comment>
<protein>
    <submittedName>
        <fullName evidence="2">Uncharacterized protein</fullName>
    </submittedName>
</protein>